<sequence length="110" mass="12735">MFRMNYKNSAFLNLTFGHSLSSTKWRKVSTYMLEKLLEPQNNILPEAKIYFVKRHAKPPSNATELSSQRVLISVQPQPQTLRSIHIAIPTNIYKQQQVELASLHDVVKKQ</sequence>
<evidence type="ECO:0000313" key="2">
    <source>
        <dbReference type="Proteomes" id="UP001153678"/>
    </source>
</evidence>
<protein>
    <submittedName>
        <fullName evidence="1">333_t:CDS:1</fullName>
    </submittedName>
</protein>
<reference evidence="1" key="1">
    <citation type="submission" date="2022-08" db="EMBL/GenBank/DDBJ databases">
        <authorList>
            <person name="Kallberg Y."/>
            <person name="Tangrot J."/>
            <person name="Rosling A."/>
        </authorList>
    </citation>
    <scope>NUCLEOTIDE SEQUENCE</scope>
    <source>
        <strain evidence="1">Wild A</strain>
    </source>
</reference>
<organism evidence="1 2">
    <name type="scientific">Funneliformis geosporum</name>
    <dbReference type="NCBI Taxonomy" id="1117311"/>
    <lineage>
        <taxon>Eukaryota</taxon>
        <taxon>Fungi</taxon>
        <taxon>Fungi incertae sedis</taxon>
        <taxon>Mucoromycota</taxon>
        <taxon>Glomeromycotina</taxon>
        <taxon>Glomeromycetes</taxon>
        <taxon>Glomerales</taxon>
        <taxon>Glomeraceae</taxon>
        <taxon>Funneliformis</taxon>
    </lineage>
</organism>
<proteinExistence type="predicted"/>
<dbReference type="AlphaFoldDB" id="A0A9W4SZ55"/>
<dbReference type="Proteomes" id="UP001153678">
    <property type="component" value="Unassembled WGS sequence"/>
</dbReference>
<evidence type="ECO:0000313" key="1">
    <source>
        <dbReference type="EMBL" id="CAI2186834.1"/>
    </source>
</evidence>
<keyword evidence="2" id="KW-1185">Reference proteome</keyword>
<accession>A0A9W4SZ55</accession>
<comment type="caution">
    <text evidence="1">The sequence shown here is derived from an EMBL/GenBank/DDBJ whole genome shotgun (WGS) entry which is preliminary data.</text>
</comment>
<gene>
    <name evidence="1" type="ORF">FWILDA_LOCUS12774</name>
</gene>
<dbReference type="EMBL" id="CAMKVN010004336">
    <property type="protein sequence ID" value="CAI2186834.1"/>
    <property type="molecule type" value="Genomic_DNA"/>
</dbReference>
<name>A0A9W4SZ55_9GLOM</name>